<comment type="similarity">
    <text evidence="1">Belongs to the sigma-70 factor family. ECF subfamily.</text>
</comment>
<dbReference type="InterPro" id="IPR013324">
    <property type="entry name" value="RNA_pol_sigma_r3/r4-like"/>
</dbReference>
<evidence type="ECO:0000313" key="9">
    <source>
        <dbReference type="Proteomes" id="UP001338309"/>
    </source>
</evidence>
<accession>A0ABQ6PUE6</accession>
<dbReference type="RefSeq" id="WP_338226312.1">
    <property type="nucleotide sequence ID" value="NZ_BTPD01000020.1"/>
</dbReference>
<dbReference type="Gene3D" id="1.10.1740.10">
    <property type="match status" value="1"/>
</dbReference>
<keyword evidence="2" id="KW-0805">Transcription regulation</keyword>
<feature type="domain" description="RNA polymerase sigma-70 region 2" evidence="6">
    <location>
        <begin position="11"/>
        <end position="77"/>
    </location>
</feature>
<sequence>MERKAEFTKIFDAYYPKVFRLCKGYFNGDEQLALDTSQEVFLKVWENINSFKQDSELGTWIYKIAVNTCLMQIRKDNSRKEKNFTPFFQLLSENYSYEEELKIKKMYDCIQKLDERGKVIILMVLDEVPYPQIAKIIGIKEDALRVNIHRIKKKLTLCVQNGEV</sequence>
<dbReference type="SUPFAM" id="SSF88946">
    <property type="entry name" value="Sigma2 domain of RNA polymerase sigma factors"/>
    <property type="match status" value="1"/>
</dbReference>
<dbReference type="Pfam" id="PF08281">
    <property type="entry name" value="Sigma70_r4_2"/>
    <property type="match status" value="1"/>
</dbReference>
<keyword evidence="5" id="KW-0804">Transcription</keyword>
<evidence type="ECO:0000313" key="8">
    <source>
        <dbReference type="EMBL" id="GMQ31547.1"/>
    </source>
</evidence>
<organism evidence="8 9">
    <name type="scientific">Algoriphagus confluentis</name>
    <dbReference type="NCBI Taxonomy" id="1697556"/>
    <lineage>
        <taxon>Bacteria</taxon>
        <taxon>Pseudomonadati</taxon>
        <taxon>Bacteroidota</taxon>
        <taxon>Cytophagia</taxon>
        <taxon>Cytophagales</taxon>
        <taxon>Cyclobacteriaceae</taxon>
        <taxon>Algoriphagus</taxon>
    </lineage>
</organism>
<evidence type="ECO:0000259" key="6">
    <source>
        <dbReference type="Pfam" id="PF04542"/>
    </source>
</evidence>
<dbReference type="InterPro" id="IPR013325">
    <property type="entry name" value="RNA_pol_sigma_r2"/>
</dbReference>
<dbReference type="PANTHER" id="PTHR43133">
    <property type="entry name" value="RNA POLYMERASE ECF-TYPE SIGMA FACTO"/>
    <property type="match status" value="1"/>
</dbReference>
<keyword evidence="4" id="KW-0238">DNA-binding</keyword>
<dbReference type="InterPro" id="IPR036388">
    <property type="entry name" value="WH-like_DNA-bd_sf"/>
</dbReference>
<evidence type="ECO:0000256" key="1">
    <source>
        <dbReference type="ARBA" id="ARBA00010641"/>
    </source>
</evidence>
<feature type="domain" description="RNA polymerase sigma factor 70 region 4 type 2" evidence="7">
    <location>
        <begin position="105"/>
        <end position="155"/>
    </location>
</feature>
<dbReference type="Pfam" id="PF04542">
    <property type="entry name" value="Sigma70_r2"/>
    <property type="match status" value="1"/>
</dbReference>
<gene>
    <name evidence="8" type="ORF">Aconfl_41920</name>
</gene>
<dbReference type="InterPro" id="IPR014284">
    <property type="entry name" value="RNA_pol_sigma-70_dom"/>
</dbReference>
<evidence type="ECO:0000259" key="7">
    <source>
        <dbReference type="Pfam" id="PF08281"/>
    </source>
</evidence>
<name>A0ABQ6PUE6_9BACT</name>
<dbReference type="InterPro" id="IPR007627">
    <property type="entry name" value="RNA_pol_sigma70_r2"/>
</dbReference>
<dbReference type="SUPFAM" id="SSF88659">
    <property type="entry name" value="Sigma3 and sigma4 domains of RNA polymerase sigma factors"/>
    <property type="match status" value="1"/>
</dbReference>
<dbReference type="PANTHER" id="PTHR43133:SF8">
    <property type="entry name" value="RNA POLYMERASE SIGMA FACTOR HI_1459-RELATED"/>
    <property type="match status" value="1"/>
</dbReference>
<dbReference type="Proteomes" id="UP001338309">
    <property type="component" value="Unassembled WGS sequence"/>
</dbReference>
<evidence type="ECO:0000256" key="5">
    <source>
        <dbReference type="ARBA" id="ARBA00023163"/>
    </source>
</evidence>
<evidence type="ECO:0000256" key="4">
    <source>
        <dbReference type="ARBA" id="ARBA00023125"/>
    </source>
</evidence>
<proteinExistence type="inferred from homology"/>
<evidence type="ECO:0000256" key="3">
    <source>
        <dbReference type="ARBA" id="ARBA00023082"/>
    </source>
</evidence>
<keyword evidence="3" id="KW-0731">Sigma factor</keyword>
<reference evidence="8 9" key="1">
    <citation type="submission" date="2023-08" db="EMBL/GenBank/DDBJ databases">
        <title>Draft genome sequence of Algoriphagus confluentis.</title>
        <authorList>
            <person name="Takatani N."/>
            <person name="Hosokawa M."/>
            <person name="Sawabe T."/>
        </authorList>
    </citation>
    <scope>NUCLEOTIDE SEQUENCE [LARGE SCALE GENOMIC DNA]</scope>
    <source>
        <strain evidence="8 9">NBRC 111222</strain>
    </source>
</reference>
<dbReference type="NCBIfam" id="TIGR02937">
    <property type="entry name" value="sigma70-ECF"/>
    <property type="match status" value="1"/>
</dbReference>
<dbReference type="EMBL" id="BTPD01000020">
    <property type="protein sequence ID" value="GMQ31547.1"/>
    <property type="molecule type" value="Genomic_DNA"/>
</dbReference>
<dbReference type="Gene3D" id="1.10.10.10">
    <property type="entry name" value="Winged helix-like DNA-binding domain superfamily/Winged helix DNA-binding domain"/>
    <property type="match status" value="1"/>
</dbReference>
<comment type="caution">
    <text evidence="8">The sequence shown here is derived from an EMBL/GenBank/DDBJ whole genome shotgun (WGS) entry which is preliminary data.</text>
</comment>
<dbReference type="InterPro" id="IPR013249">
    <property type="entry name" value="RNA_pol_sigma70_r4_t2"/>
</dbReference>
<evidence type="ECO:0000256" key="2">
    <source>
        <dbReference type="ARBA" id="ARBA00023015"/>
    </source>
</evidence>
<keyword evidence="9" id="KW-1185">Reference proteome</keyword>
<dbReference type="InterPro" id="IPR039425">
    <property type="entry name" value="RNA_pol_sigma-70-like"/>
</dbReference>
<protein>
    <submittedName>
        <fullName evidence="8">Sigma-70 family RNA polymerase sigma factor</fullName>
    </submittedName>
</protein>